<evidence type="ECO:0000313" key="2">
    <source>
        <dbReference type="EMBL" id="PNX74302.1"/>
    </source>
</evidence>
<evidence type="ECO:0000256" key="1">
    <source>
        <dbReference type="SAM" id="Phobius"/>
    </source>
</evidence>
<name>A0A2K3L6Z1_TRIPR</name>
<dbReference type="EMBL" id="ASHM01027311">
    <property type="protein sequence ID" value="PNX74302.1"/>
    <property type="molecule type" value="Genomic_DNA"/>
</dbReference>
<dbReference type="Proteomes" id="UP000236291">
    <property type="component" value="Unassembled WGS sequence"/>
</dbReference>
<dbReference type="AlphaFoldDB" id="A0A2K3L6Z1"/>
<comment type="caution">
    <text evidence="2">The sequence shown here is derived from an EMBL/GenBank/DDBJ whole genome shotgun (WGS) entry which is preliminary data.</text>
</comment>
<organism evidence="2 3">
    <name type="scientific">Trifolium pratense</name>
    <name type="common">Red clover</name>
    <dbReference type="NCBI Taxonomy" id="57577"/>
    <lineage>
        <taxon>Eukaryota</taxon>
        <taxon>Viridiplantae</taxon>
        <taxon>Streptophyta</taxon>
        <taxon>Embryophyta</taxon>
        <taxon>Tracheophyta</taxon>
        <taxon>Spermatophyta</taxon>
        <taxon>Magnoliopsida</taxon>
        <taxon>eudicotyledons</taxon>
        <taxon>Gunneridae</taxon>
        <taxon>Pentapetalae</taxon>
        <taxon>rosids</taxon>
        <taxon>fabids</taxon>
        <taxon>Fabales</taxon>
        <taxon>Fabaceae</taxon>
        <taxon>Papilionoideae</taxon>
        <taxon>50 kb inversion clade</taxon>
        <taxon>NPAAA clade</taxon>
        <taxon>Hologalegina</taxon>
        <taxon>IRL clade</taxon>
        <taxon>Trifolieae</taxon>
        <taxon>Trifolium</taxon>
    </lineage>
</organism>
<feature type="transmembrane region" description="Helical" evidence="1">
    <location>
        <begin position="12"/>
        <end position="30"/>
    </location>
</feature>
<proteinExistence type="predicted"/>
<gene>
    <name evidence="2" type="ORF">L195_g030219</name>
</gene>
<reference evidence="2 3" key="1">
    <citation type="journal article" date="2014" name="Am. J. Bot.">
        <title>Genome assembly and annotation for red clover (Trifolium pratense; Fabaceae).</title>
        <authorList>
            <person name="Istvanek J."/>
            <person name="Jaros M."/>
            <person name="Krenek A."/>
            <person name="Repkova J."/>
        </authorList>
    </citation>
    <scope>NUCLEOTIDE SEQUENCE [LARGE SCALE GENOMIC DNA]</scope>
    <source>
        <strain evidence="3">cv. Tatra</strain>
        <tissue evidence="2">Young leaves</tissue>
    </source>
</reference>
<keyword evidence="1" id="KW-0812">Transmembrane</keyword>
<reference evidence="2 3" key="2">
    <citation type="journal article" date="2017" name="Front. Plant Sci.">
        <title>Gene Classification and Mining of Molecular Markers Useful in Red Clover (Trifolium pratense) Breeding.</title>
        <authorList>
            <person name="Istvanek J."/>
            <person name="Dluhosova J."/>
            <person name="Dluhos P."/>
            <person name="Patkova L."/>
            <person name="Nedelnik J."/>
            <person name="Repkova J."/>
        </authorList>
    </citation>
    <scope>NUCLEOTIDE SEQUENCE [LARGE SCALE GENOMIC DNA]</scope>
    <source>
        <strain evidence="3">cv. Tatra</strain>
        <tissue evidence="2">Young leaves</tissue>
    </source>
</reference>
<protein>
    <submittedName>
        <fullName evidence="2">Auxin-induced protein 5ng4-like</fullName>
    </submittedName>
</protein>
<dbReference type="ExpressionAtlas" id="A0A2K3L6Z1">
    <property type="expression patterns" value="baseline"/>
</dbReference>
<keyword evidence="1" id="KW-1133">Transmembrane helix</keyword>
<keyword evidence="1" id="KW-0472">Membrane</keyword>
<accession>A0A2K3L6Z1</accession>
<evidence type="ECO:0000313" key="3">
    <source>
        <dbReference type="Proteomes" id="UP000236291"/>
    </source>
</evidence>
<sequence length="68" mass="7384">MVKQINKASISIIGATIISIGLYGVLWGKASEEIEEDVGILESPSTENAPLLQSYRTETFEKTKDGNV</sequence>